<gene>
    <name evidence="2" type="ORF">GR328_20900</name>
</gene>
<evidence type="ECO:0000256" key="1">
    <source>
        <dbReference type="SAM" id="SignalP"/>
    </source>
</evidence>
<dbReference type="EMBL" id="WURB01000022">
    <property type="protein sequence ID" value="MXQ13872.1"/>
    <property type="molecule type" value="Genomic_DNA"/>
</dbReference>
<feature type="signal peptide" evidence="1">
    <location>
        <begin position="1"/>
        <end position="24"/>
    </location>
</feature>
<name>A0A7X3MV96_9HYPH</name>
<dbReference type="RefSeq" id="WP_160887268.1">
    <property type="nucleotide sequence ID" value="NZ_WURB01000022.1"/>
</dbReference>
<organism evidence="2 3">
    <name type="scientific">Microvirga makkahensis</name>
    <dbReference type="NCBI Taxonomy" id="1128670"/>
    <lineage>
        <taxon>Bacteria</taxon>
        <taxon>Pseudomonadati</taxon>
        <taxon>Pseudomonadota</taxon>
        <taxon>Alphaproteobacteria</taxon>
        <taxon>Hyphomicrobiales</taxon>
        <taxon>Methylobacteriaceae</taxon>
        <taxon>Microvirga</taxon>
    </lineage>
</organism>
<proteinExistence type="predicted"/>
<comment type="caution">
    <text evidence="2">The sequence shown here is derived from an EMBL/GenBank/DDBJ whole genome shotgun (WGS) entry which is preliminary data.</text>
</comment>
<keyword evidence="3" id="KW-1185">Reference proteome</keyword>
<dbReference type="Proteomes" id="UP000436483">
    <property type="component" value="Unassembled WGS sequence"/>
</dbReference>
<evidence type="ECO:0000313" key="3">
    <source>
        <dbReference type="Proteomes" id="UP000436483"/>
    </source>
</evidence>
<evidence type="ECO:0000313" key="2">
    <source>
        <dbReference type="EMBL" id="MXQ13872.1"/>
    </source>
</evidence>
<reference evidence="2 3" key="2">
    <citation type="submission" date="2020-01" db="EMBL/GenBank/DDBJ databases">
        <title>Microvirga sp. nov., an arsenate reduction bacterium isolated from Tibet hotspring sediments.</title>
        <authorList>
            <person name="Xian W.-D."/>
            <person name="Li W.-J."/>
        </authorList>
    </citation>
    <scope>NUCLEOTIDE SEQUENCE [LARGE SCALE GENOMIC DNA]</scope>
    <source>
        <strain evidence="2 3">KCTC 23863</strain>
    </source>
</reference>
<dbReference type="AlphaFoldDB" id="A0A7X3MV96"/>
<feature type="chain" id="PRO_5031532592" evidence="1">
    <location>
        <begin position="25"/>
        <end position="76"/>
    </location>
</feature>
<protein>
    <submittedName>
        <fullName evidence="2">Uncharacterized protein</fullName>
    </submittedName>
</protein>
<accession>A0A7X3MV96</accession>
<sequence>MKIRSLSAALVLALGLVAAAEARAWFAEIEDERPPPNGANGLSANGLVINGLAAQGFASDRIEAVILEDGSRVLLK</sequence>
<keyword evidence="1" id="KW-0732">Signal</keyword>
<reference evidence="2 3" key="1">
    <citation type="submission" date="2019-12" db="EMBL/GenBank/DDBJ databases">
        <authorList>
            <person name="Yuan C.-G."/>
        </authorList>
    </citation>
    <scope>NUCLEOTIDE SEQUENCE [LARGE SCALE GENOMIC DNA]</scope>
    <source>
        <strain evidence="2 3">KCTC 23863</strain>
    </source>
</reference>
<dbReference type="OrthoDB" id="9977140at2"/>